<name>A0A291GGS3_9RHOB</name>
<protein>
    <submittedName>
        <fullName evidence="1">Uncharacterized protein</fullName>
    </submittedName>
</protein>
<keyword evidence="2" id="KW-1185">Reference proteome</keyword>
<proteinExistence type="predicted"/>
<evidence type="ECO:0000313" key="1">
    <source>
        <dbReference type="EMBL" id="ATG49290.1"/>
    </source>
</evidence>
<dbReference type="Proteomes" id="UP000217935">
    <property type="component" value="Chromosome"/>
</dbReference>
<sequence>MLYNFRTENELRKIAARTSGNMKAGMMLPSLSECLKTFPLSNEFYGRARARGFRARSCALAVFAGILLETKLDRTRSPEILKGVEESLEIFISLLVDKVNWYGEEECSDIAEWMTEVSIKSAS</sequence>
<evidence type="ECO:0000313" key="2">
    <source>
        <dbReference type="Proteomes" id="UP000217935"/>
    </source>
</evidence>
<organism evidence="1 2">
    <name type="scientific">Celeribacter ethanolicus</name>
    <dbReference type="NCBI Taxonomy" id="1758178"/>
    <lineage>
        <taxon>Bacteria</taxon>
        <taxon>Pseudomonadati</taxon>
        <taxon>Pseudomonadota</taxon>
        <taxon>Alphaproteobacteria</taxon>
        <taxon>Rhodobacterales</taxon>
        <taxon>Roseobacteraceae</taxon>
        <taxon>Celeribacter</taxon>
    </lineage>
</organism>
<dbReference type="AlphaFoldDB" id="A0A291GGS3"/>
<dbReference type="KEGG" id="ceh:CEW89_17930"/>
<accession>A0A291GGS3</accession>
<dbReference type="EMBL" id="CP022196">
    <property type="protein sequence ID" value="ATG49290.1"/>
    <property type="molecule type" value="Genomic_DNA"/>
</dbReference>
<reference evidence="1 2" key="1">
    <citation type="submission" date="2017-06" db="EMBL/GenBank/DDBJ databases">
        <title>Celeribacter sp. TSPH2 complete genome sequence.</title>
        <authorList>
            <person name="Woo J.-H."/>
            <person name="Kim H.-S."/>
        </authorList>
    </citation>
    <scope>NUCLEOTIDE SEQUENCE [LARGE SCALE GENOMIC DNA]</scope>
    <source>
        <strain evidence="1 2">TSPH2</strain>
    </source>
</reference>
<gene>
    <name evidence="1" type="ORF">CEW89_17930</name>
</gene>